<evidence type="ECO:0000313" key="5">
    <source>
        <dbReference type="Proteomes" id="UP000178735"/>
    </source>
</evidence>
<comment type="function">
    <text evidence="3">Probably deamidates glutamine residues to glutamate on methyl-accepting chemotaxis receptors (MCPs), playing an important role in chemotaxis.</text>
</comment>
<gene>
    <name evidence="3" type="primary">cheD</name>
    <name evidence="4" type="ORF">A2008_01125</name>
</gene>
<comment type="catalytic activity">
    <reaction evidence="3">
        <text>L-glutaminyl-[protein] + H2O = L-glutamyl-[protein] + NH4(+)</text>
        <dbReference type="Rhea" id="RHEA:16441"/>
        <dbReference type="Rhea" id="RHEA-COMP:10207"/>
        <dbReference type="Rhea" id="RHEA-COMP:10208"/>
        <dbReference type="ChEBI" id="CHEBI:15377"/>
        <dbReference type="ChEBI" id="CHEBI:28938"/>
        <dbReference type="ChEBI" id="CHEBI:29973"/>
        <dbReference type="ChEBI" id="CHEBI:30011"/>
        <dbReference type="EC" id="3.5.1.44"/>
    </reaction>
</comment>
<evidence type="ECO:0000256" key="2">
    <source>
        <dbReference type="ARBA" id="ARBA00022801"/>
    </source>
</evidence>
<organism evidence="4 5">
    <name type="scientific">Candidatus Wallbacteria bacterium GWC2_49_35</name>
    <dbReference type="NCBI Taxonomy" id="1817813"/>
    <lineage>
        <taxon>Bacteria</taxon>
        <taxon>Candidatus Walliibacteriota</taxon>
    </lineage>
</organism>
<name>A0A1F7WT46_9BACT</name>
<dbReference type="SUPFAM" id="SSF64438">
    <property type="entry name" value="CNF1/YfiH-like putative cysteine hydrolases"/>
    <property type="match status" value="1"/>
</dbReference>
<dbReference type="AlphaFoldDB" id="A0A1F7WT46"/>
<dbReference type="CDD" id="cd16352">
    <property type="entry name" value="CheD"/>
    <property type="match status" value="1"/>
</dbReference>
<dbReference type="Gene3D" id="3.30.1330.200">
    <property type="match status" value="1"/>
</dbReference>
<protein>
    <recommendedName>
        <fullName evidence="3">Probable chemoreceptor glutamine deamidase CheD</fullName>
        <ecNumber evidence="3">3.5.1.44</ecNumber>
    </recommendedName>
</protein>
<dbReference type="EC" id="3.5.1.44" evidence="3"/>
<dbReference type="EMBL" id="MGFH01000117">
    <property type="protein sequence ID" value="OGM05348.1"/>
    <property type="molecule type" value="Genomic_DNA"/>
</dbReference>
<proteinExistence type="inferred from homology"/>
<dbReference type="GO" id="GO:0006935">
    <property type="term" value="P:chemotaxis"/>
    <property type="evidence" value="ECO:0007669"/>
    <property type="project" value="UniProtKB-UniRule"/>
</dbReference>
<reference evidence="4 5" key="1">
    <citation type="journal article" date="2016" name="Nat. Commun.">
        <title>Thousands of microbial genomes shed light on interconnected biogeochemical processes in an aquifer system.</title>
        <authorList>
            <person name="Anantharaman K."/>
            <person name="Brown C.T."/>
            <person name="Hug L.A."/>
            <person name="Sharon I."/>
            <person name="Castelle C.J."/>
            <person name="Probst A.J."/>
            <person name="Thomas B.C."/>
            <person name="Singh A."/>
            <person name="Wilkins M.J."/>
            <person name="Karaoz U."/>
            <person name="Brodie E.L."/>
            <person name="Williams K.H."/>
            <person name="Hubbard S.S."/>
            <person name="Banfield J.F."/>
        </authorList>
    </citation>
    <scope>NUCLEOTIDE SEQUENCE [LARGE SCALE GENOMIC DNA]</scope>
</reference>
<dbReference type="PANTHER" id="PTHR35147:SF1">
    <property type="entry name" value="CHEMORECEPTOR GLUTAMINE DEAMIDASE CHED-RELATED"/>
    <property type="match status" value="1"/>
</dbReference>
<dbReference type="InterPro" id="IPR038592">
    <property type="entry name" value="CheD-like_sf"/>
</dbReference>
<dbReference type="GO" id="GO:0050568">
    <property type="term" value="F:protein-glutamine glutaminase activity"/>
    <property type="evidence" value="ECO:0007669"/>
    <property type="project" value="UniProtKB-UniRule"/>
</dbReference>
<keyword evidence="1 3" id="KW-0145">Chemotaxis</keyword>
<dbReference type="STRING" id="1817813.A2008_01125"/>
<dbReference type="Proteomes" id="UP000178735">
    <property type="component" value="Unassembled WGS sequence"/>
</dbReference>
<comment type="similarity">
    <text evidence="3">Belongs to the CheD family.</text>
</comment>
<accession>A0A1F7WT46</accession>
<dbReference type="InterPro" id="IPR011324">
    <property type="entry name" value="Cytotoxic_necrot_fac-like_cat"/>
</dbReference>
<keyword evidence="2 3" id="KW-0378">Hydrolase</keyword>
<dbReference type="InterPro" id="IPR005659">
    <property type="entry name" value="Chemorcpt_Glu_NH3ase_CheD"/>
</dbReference>
<comment type="caution">
    <text evidence="4">The sequence shown here is derived from an EMBL/GenBank/DDBJ whole genome shotgun (WGS) entry which is preliminary data.</text>
</comment>
<dbReference type="Pfam" id="PF03975">
    <property type="entry name" value="CheD"/>
    <property type="match status" value="1"/>
</dbReference>
<evidence type="ECO:0000256" key="3">
    <source>
        <dbReference type="HAMAP-Rule" id="MF_01440"/>
    </source>
</evidence>
<sequence length="162" mass="17326">MNEGNIINVNMAAMHTARAPFHLRTILGSCIGVFFYEPRMKLGGMAHILLPDKPQDQRSFNAAKYADSGVPALLELMLSEGALKRNLICKICGGAKMFAGFSANTISDIGSRNQAAVICALDGLGIRTHAKDLGGSTGRKIVADLETGLIKITHFNVGEKII</sequence>
<evidence type="ECO:0000313" key="4">
    <source>
        <dbReference type="EMBL" id="OGM05348.1"/>
    </source>
</evidence>
<dbReference type="PANTHER" id="PTHR35147">
    <property type="entry name" value="CHEMORECEPTOR GLUTAMINE DEAMIDASE CHED-RELATED"/>
    <property type="match status" value="1"/>
</dbReference>
<evidence type="ECO:0000256" key="1">
    <source>
        <dbReference type="ARBA" id="ARBA00022500"/>
    </source>
</evidence>
<dbReference type="HAMAP" id="MF_01440">
    <property type="entry name" value="CheD"/>
    <property type="match status" value="1"/>
</dbReference>